<protein>
    <recommendedName>
        <fullName evidence="1">Sleeping Beauty transposase HTH domain-containing protein</fullName>
    </recommendedName>
</protein>
<evidence type="ECO:0000313" key="3">
    <source>
        <dbReference type="Proteomes" id="UP001476798"/>
    </source>
</evidence>
<dbReference type="InterPro" id="IPR036388">
    <property type="entry name" value="WH-like_DNA-bd_sf"/>
</dbReference>
<name>A0ABV0N218_9TELE</name>
<dbReference type="EMBL" id="JAHRIO010021308">
    <property type="protein sequence ID" value="MEQ2165424.1"/>
    <property type="molecule type" value="Genomic_DNA"/>
</dbReference>
<comment type="caution">
    <text evidence="2">The sequence shown here is derived from an EMBL/GenBank/DDBJ whole genome shotgun (WGS) entry which is preliminary data.</text>
</comment>
<organism evidence="2 3">
    <name type="scientific">Goodea atripinnis</name>
    <dbReference type="NCBI Taxonomy" id="208336"/>
    <lineage>
        <taxon>Eukaryota</taxon>
        <taxon>Metazoa</taxon>
        <taxon>Chordata</taxon>
        <taxon>Craniata</taxon>
        <taxon>Vertebrata</taxon>
        <taxon>Euteleostomi</taxon>
        <taxon>Actinopterygii</taxon>
        <taxon>Neopterygii</taxon>
        <taxon>Teleostei</taxon>
        <taxon>Neoteleostei</taxon>
        <taxon>Acanthomorphata</taxon>
        <taxon>Ovalentaria</taxon>
        <taxon>Atherinomorphae</taxon>
        <taxon>Cyprinodontiformes</taxon>
        <taxon>Goodeidae</taxon>
        <taxon>Goodea</taxon>
    </lineage>
</organism>
<evidence type="ECO:0000313" key="2">
    <source>
        <dbReference type="EMBL" id="MEQ2165424.1"/>
    </source>
</evidence>
<keyword evidence="3" id="KW-1185">Reference proteome</keyword>
<accession>A0ABV0N218</accession>
<proteinExistence type="predicted"/>
<dbReference type="Gene3D" id="1.10.10.10">
    <property type="entry name" value="Winged helix-like DNA-binding domain superfamily/Winged helix DNA-binding domain"/>
    <property type="match status" value="1"/>
</dbReference>
<dbReference type="Proteomes" id="UP001476798">
    <property type="component" value="Unassembled WGS sequence"/>
</dbReference>
<gene>
    <name evidence="2" type="ORF">GOODEAATRI_016766</name>
</gene>
<sequence>MSKIIRTLCKVSQSMRKYKCSIPFQIVQAVLKHHNYPDLINLPGEKQQLFAVGLWTFVAKIKKLTKDLQPCIVAAHNSGKGYKTTSKCFLVPVATVQGINNKYKMFRTV</sequence>
<feature type="domain" description="Sleeping Beauty transposase HTH" evidence="1">
    <location>
        <begin position="59"/>
        <end position="109"/>
    </location>
</feature>
<dbReference type="Pfam" id="PF25787">
    <property type="entry name" value="HTH_SB"/>
    <property type="match status" value="1"/>
</dbReference>
<dbReference type="InterPro" id="IPR057667">
    <property type="entry name" value="HTH_SB"/>
</dbReference>
<evidence type="ECO:0000259" key="1">
    <source>
        <dbReference type="Pfam" id="PF25787"/>
    </source>
</evidence>
<reference evidence="2 3" key="1">
    <citation type="submission" date="2021-06" db="EMBL/GenBank/DDBJ databases">
        <authorList>
            <person name="Palmer J.M."/>
        </authorList>
    </citation>
    <scope>NUCLEOTIDE SEQUENCE [LARGE SCALE GENOMIC DNA]</scope>
    <source>
        <strain evidence="2 3">GA_2019</strain>
        <tissue evidence="2">Muscle</tissue>
    </source>
</reference>